<dbReference type="SUPFAM" id="SSF143880">
    <property type="entry name" value="NE0471 N-terminal domain-like"/>
    <property type="match status" value="1"/>
</dbReference>
<sequence length="137" mass="14687">MNTDWMRTIKSVEPRGPGRLALLWSDGTAAEILSPEADSAGEGSVEIGDWGHSLVWPNGSETGADRLWLETLSAIGRCDARAFLEWRIEHGLSLSRAGEELGIARRTVANYSNGSQPVPKAILLACKGWTAQKAAAA</sequence>
<comment type="caution">
    <text evidence="1">The sequence shown here is derived from an EMBL/GenBank/DDBJ whole genome shotgun (WGS) entry which is preliminary data.</text>
</comment>
<dbReference type="CDD" id="cd00093">
    <property type="entry name" value="HTH_XRE"/>
    <property type="match status" value="1"/>
</dbReference>
<protein>
    <recommendedName>
        <fullName evidence="3">XRE family transcriptional regulator</fullName>
    </recommendedName>
</protein>
<reference evidence="1 2" key="1">
    <citation type="submission" date="2022-08" db="EMBL/GenBank/DDBJ databases">
        <title>Polyphasic taxonomy analysis of Qipengyuania sp.RS5-5.</title>
        <authorList>
            <person name="Xamxidin M."/>
            <person name="Wu M."/>
        </authorList>
    </citation>
    <scope>NUCLEOTIDE SEQUENCE [LARGE SCALE GENOMIC DNA]</scope>
    <source>
        <strain evidence="1 2">RS5-5</strain>
    </source>
</reference>
<organism evidence="1 2">
    <name type="scientific">Parerythrobacter lacustris</name>
    <dbReference type="NCBI Taxonomy" id="2969984"/>
    <lineage>
        <taxon>Bacteria</taxon>
        <taxon>Pseudomonadati</taxon>
        <taxon>Pseudomonadota</taxon>
        <taxon>Alphaproteobacteria</taxon>
        <taxon>Sphingomonadales</taxon>
        <taxon>Erythrobacteraceae</taxon>
        <taxon>Parerythrobacter</taxon>
    </lineage>
</organism>
<dbReference type="RefSeq" id="WP_257596550.1">
    <property type="nucleotide sequence ID" value="NZ_JANKHH010000007.1"/>
</dbReference>
<dbReference type="SUPFAM" id="SSF47413">
    <property type="entry name" value="lambda repressor-like DNA-binding domains"/>
    <property type="match status" value="1"/>
</dbReference>
<gene>
    <name evidence="1" type="ORF">NSO95_12240</name>
</gene>
<evidence type="ECO:0000313" key="1">
    <source>
        <dbReference type="EMBL" id="MCR2834713.1"/>
    </source>
</evidence>
<accession>A0ABT1XSU5</accession>
<dbReference type="Gene3D" id="1.10.260.40">
    <property type="entry name" value="lambda repressor-like DNA-binding domains"/>
    <property type="match status" value="1"/>
</dbReference>
<evidence type="ECO:0000313" key="2">
    <source>
        <dbReference type="Proteomes" id="UP001206067"/>
    </source>
</evidence>
<dbReference type="InterPro" id="IPR036782">
    <property type="entry name" value="NE0471-like_N"/>
</dbReference>
<proteinExistence type="predicted"/>
<keyword evidence="2" id="KW-1185">Reference proteome</keyword>
<dbReference type="InterPro" id="IPR001387">
    <property type="entry name" value="Cro/C1-type_HTH"/>
</dbReference>
<evidence type="ECO:0008006" key="3">
    <source>
        <dbReference type="Google" id="ProtNLM"/>
    </source>
</evidence>
<dbReference type="EMBL" id="JANKHH010000007">
    <property type="protein sequence ID" value="MCR2834713.1"/>
    <property type="molecule type" value="Genomic_DNA"/>
</dbReference>
<dbReference type="InterPro" id="IPR010982">
    <property type="entry name" value="Lambda_DNA-bd_dom_sf"/>
</dbReference>
<name>A0ABT1XSU5_9SPHN</name>
<dbReference type="Proteomes" id="UP001206067">
    <property type="component" value="Unassembled WGS sequence"/>
</dbReference>